<dbReference type="KEGG" id="gcr:GcLGCM259_1307"/>
<reference evidence="2 3" key="1">
    <citation type="submission" date="2018-12" db="EMBL/GenBank/DDBJ databases">
        <title>Complete Genome Sequence of Glutamicibacter creatinolyticus strain LGCM259,isolated from an abscess of a 12-year-old mare in Italy.</title>
        <authorList>
            <person name="Santos R.G."/>
            <person name="Silva A.L."/>
            <person name="Seyffert N."/>
            <person name="Castro T.L.P."/>
            <person name="Attili A.R."/>
            <person name="Rifici C."/>
            <person name="Mazzullo G."/>
            <person name="Brenig B."/>
            <person name="Venanzi F."/>
            <person name="Azevedo V."/>
        </authorList>
    </citation>
    <scope>NUCLEOTIDE SEQUENCE [LARGE SCALE GENOMIC DNA]</scope>
    <source>
        <strain evidence="2 3">LGCM 259</strain>
    </source>
</reference>
<evidence type="ECO:0000259" key="1">
    <source>
        <dbReference type="Pfam" id="PF13701"/>
    </source>
</evidence>
<dbReference type="Pfam" id="PF13701">
    <property type="entry name" value="DDE_Tnp_1_4"/>
    <property type="match status" value="1"/>
</dbReference>
<organism evidence="2 3">
    <name type="scientific">Glutamicibacter creatinolyticus</name>
    <dbReference type="NCBI Taxonomy" id="162496"/>
    <lineage>
        <taxon>Bacteria</taxon>
        <taxon>Bacillati</taxon>
        <taxon>Actinomycetota</taxon>
        <taxon>Actinomycetes</taxon>
        <taxon>Micrococcales</taxon>
        <taxon>Micrococcaceae</taxon>
        <taxon>Glutamicibacter</taxon>
    </lineage>
</organism>
<accession>A0A5B7WUW7</accession>
<evidence type="ECO:0000313" key="2">
    <source>
        <dbReference type="EMBL" id="QCY47040.1"/>
    </source>
</evidence>
<protein>
    <recommendedName>
        <fullName evidence="1">Transposase DDE domain-containing protein</fullName>
    </recommendedName>
</protein>
<dbReference type="InterPro" id="IPR025668">
    <property type="entry name" value="Tnp_DDE_dom"/>
</dbReference>
<dbReference type="Proteomes" id="UP000307000">
    <property type="component" value="Chromosome"/>
</dbReference>
<sequence length="196" mass="22769">MSLFDHSGWQRVKNNRPFGSRHGSQHFSLINLGVLENIFNYHLLSCVNSTRLRLSSCSAVAAATAFAGNVRYRARSWCENRTKMLKARRPVKLPYWSYTANQAWEILAVLSVNFTSWIQLVMLTVRRPAGCWDVKRWRYRLYAVAGKLISNSRQTRLLILKMAPESALLMQMLEQAHTGYPEWRHGHLAHQRDERP</sequence>
<proteinExistence type="predicted"/>
<feature type="domain" description="Transposase DDE" evidence="1">
    <location>
        <begin position="71"/>
        <end position="175"/>
    </location>
</feature>
<name>A0A5B7WUW7_9MICC</name>
<dbReference type="AlphaFoldDB" id="A0A5B7WUW7"/>
<keyword evidence="3" id="KW-1185">Reference proteome</keyword>
<evidence type="ECO:0000313" key="3">
    <source>
        <dbReference type="Proteomes" id="UP000307000"/>
    </source>
</evidence>
<dbReference type="EMBL" id="CP034412">
    <property type="protein sequence ID" value="QCY47040.1"/>
    <property type="molecule type" value="Genomic_DNA"/>
</dbReference>
<gene>
    <name evidence="2" type="ORF">GcLGCM259_1307</name>
</gene>